<organism evidence="6 7">
    <name type="scientific">Sphingomonas koreensis</name>
    <dbReference type="NCBI Taxonomy" id="93064"/>
    <lineage>
        <taxon>Bacteria</taxon>
        <taxon>Pseudomonadati</taxon>
        <taxon>Pseudomonadota</taxon>
        <taxon>Alphaproteobacteria</taxon>
        <taxon>Sphingomonadales</taxon>
        <taxon>Sphingomonadaceae</taxon>
        <taxon>Sphingomonas</taxon>
    </lineage>
</organism>
<keyword evidence="1" id="KW-0805">Transcription regulation</keyword>
<dbReference type="InterPro" id="IPR001347">
    <property type="entry name" value="SIS_dom"/>
</dbReference>
<dbReference type="Gene3D" id="3.40.50.10490">
    <property type="entry name" value="Glucose-6-phosphate isomerase like protein, domain 1"/>
    <property type="match status" value="1"/>
</dbReference>
<keyword evidence="2" id="KW-0238">DNA-binding</keyword>
<dbReference type="InterPro" id="IPR000281">
    <property type="entry name" value="HTH_RpiR"/>
</dbReference>
<dbReference type="Proteomes" id="UP000287746">
    <property type="component" value="Unassembled WGS sequence"/>
</dbReference>
<dbReference type="InterPro" id="IPR009057">
    <property type="entry name" value="Homeodomain-like_sf"/>
</dbReference>
<dbReference type="PANTHER" id="PTHR30514:SF1">
    <property type="entry name" value="HTH-TYPE TRANSCRIPTIONAL REGULATOR HEXR-RELATED"/>
    <property type="match status" value="1"/>
</dbReference>
<dbReference type="SUPFAM" id="SSF46689">
    <property type="entry name" value="Homeodomain-like"/>
    <property type="match status" value="1"/>
</dbReference>
<dbReference type="CDD" id="cd05013">
    <property type="entry name" value="SIS_RpiR"/>
    <property type="match status" value="1"/>
</dbReference>
<evidence type="ECO:0000256" key="2">
    <source>
        <dbReference type="ARBA" id="ARBA00023125"/>
    </source>
</evidence>
<accession>A0A430G039</accession>
<reference evidence="6 7" key="1">
    <citation type="submission" date="2018-07" db="EMBL/GenBank/DDBJ databases">
        <title>Genomic and Epidemiologic Investigation of an Indolent Hospital Outbreak.</title>
        <authorList>
            <person name="Johnson R.C."/>
            <person name="Deming C."/>
            <person name="Conlan S."/>
            <person name="Zellmer C.J."/>
            <person name="Michelin A.V."/>
            <person name="Lee-Lin S."/>
            <person name="Thomas P.J."/>
            <person name="Park M."/>
            <person name="Weingarten R.A."/>
            <person name="Less J."/>
            <person name="Dekker J.P."/>
            <person name="Frank K.M."/>
            <person name="Musser K.A."/>
            <person name="Mcquiston J.R."/>
            <person name="Henderson D.K."/>
            <person name="Lau A.F."/>
            <person name="Palmore T.N."/>
            <person name="Segre J.A."/>
        </authorList>
    </citation>
    <scope>NUCLEOTIDE SEQUENCE [LARGE SCALE GENOMIC DNA]</scope>
    <source>
        <strain evidence="6 7">SK-CDC1_0717</strain>
    </source>
</reference>
<dbReference type="InterPro" id="IPR047640">
    <property type="entry name" value="RpiR-like"/>
</dbReference>
<sequence length="347" mass="37132">MGKVEIPVAIVSQECNKRTVSCTGRAHRGVAGGKMGYQDPGLPDDLLSRIEAMMPGMTRSDVAIARKLLAAPDSFAVSSVRAIATDIGVSEPTVVRFCRNVGCDGFKDLKFRLTRELAFRQAQNDAAIPMIAREPEVREAGGGTPTSSPSHYAHLHGRAVEALNAVFAEAEVAEAASGAAELIAAARRIAIYGIGGSSAILAEEVHNRLFRLGICSTVYTDSYAQRMSAAALAEGDLALFVSSTGRPRSLQDSLDLAKYYGARTVAITDRDSPVGRDADICLNVSLSQSQVHEFQPNPMRYAQLLVIDLLAFLVAERLGPQARQMLRQTRASIAMLHGIAPQQPIGD</sequence>
<name>A0A430G039_9SPHN</name>
<evidence type="ECO:0000256" key="3">
    <source>
        <dbReference type="ARBA" id="ARBA00023163"/>
    </source>
</evidence>
<dbReference type="GO" id="GO:0003677">
    <property type="term" value="F:DNA binding"/>
    <property type="evidence" value="ECO:0007669"/>
    <property type="project" value="UniProtKB-KW"/>
</dbReference>
<evidence type="ECO:0000313" key="6">
    <source>
        <dbReference type="EMBL" id="RSY79366.1"/>
    </source>
</evidence>
<dbReference type="Pfam" id="PF01380">
    <property type="entry name" value="SIS"/>
    <property type="match status" value="1"/>
</dbReference>
<protein>
    <submittedName>
        <fullName evidence="6">MurR/RpiR family transcriptional regulator</fullName>
    </submittedName>
</protein>
<dbReference type="EMBL" id="QQYZ01000020">
    <property type="protein sequence ID" value="RSY79366.1"/>
    <property type="molecule type" value="Genomic_DNA"/>
</dbReference>
<keyword evidence="3" id="KW-0804">Transcription</keyword>
<dbReference type="GO" id="GO:0003700">
    <property type="term" value="F:DNA-binding transcription factor activity"/>
    <property type="evidence" value="ECO:0007669"/>
    <property type="project" value="InterPro"/>
</dbReference>
<dbReference type="PROSITE" id="PS51464">
    <property type="entry name" value="SIS"/>
    <property type="match status" value="1"/>
</dbReference>
<dbReference type="InterPro" id="IPR046348">
    <property type="entry name" value="SIS_dom_sf"/>
</dbReference>
<dbReference type="InterPro" id="IPR036388">
    <property type="entry name" value="WH-like_DNA-bd_sf"/>
</dbReference>
<evidence type="ECO:0000256" key="1">
    <source>
        <dbReference type="ARBA" id="ARBA00023015"/>
    </source>
</evidence>
<feature type="domain" description="SIS" evidence="5">
    <location>
        <begin position="179"/>
        <end position="320"/>
    </location>
</feature>
<dbReference type="GO" id="GO:1901135">
    <property type="term" value="P:carbohydrate derivative metabolic process"/>
    <property type="evidence" value="ECO:0007669"/>
    <property type="project" value="InterPro"/>
</dbReference>
<proteinExistence type="predicted"/>
<dbReference type="PANTHER" id="PTHR30514">
    <property type="entry name" value="GLUCOKINASE"/>
    <property type="match status" value="1"/>
</dbReference>
<dbReference type="InterPro" id="IPR035472">
    <property type="entry name" value="RpiR-like_SIS"/>
</dbReference>
<dbReference type="GO" id="GO:0097367">
    <property type="term" value="F:carbohydrate derivative binding"/>
    <property type="evidence" value="ECO:0007669"/>
    <property type="project" value="InterPro"/>
</dbReference>
<evidence type="ECO:0000259" key="4">
    <source>
        <dbReference type="PROSITE" id="PS51071"/>
    </source>
</evidence>
<feature type="domain" description="HTH rpiR-type" evidence="4">
    <location>
        <begin position="44"/>
        <end position="120"/>
    </location>
</feature>
<dbReference type="Gene3D" id="1.10.10.10">
    <property type="entry name" value="Winged helix-like DNA-binding domain superfamily/Winged helix DNA-binding domain"/>
    <property type="match status" value="1"/>
</dbReference>
<evidence type="ECO:0000313" key="7">
    <source>
        <dbReference type="Proteomes" id="UP000287746"/>
    </source>
</evidence>
<dbReference type="SUPFAM" id="SSF53697">
    <property type="entry name" value="SIS domain"/>
    <property type="match status" value="1"/>
</dbReference>
<comment type="caution">
    <text evidence="6">The sequence shown here is derived from an EMBL/GenBank/DDBJ whole genome shotgun (WGS) entry which is preliminary data.</text>
</comment>
<dbReference type="PROSITE" id="PS51071">
    <property type="entry name" value="HTH_RPIR"/>
    <property type="match status" value="1"/>
</dbReference>
<evidence type="ECO:0000259" key="5">
    <source>
        <dbReference type="PROSITE" id="PS51464"/>
    </source>
</evidence>
<dbReference type="Pfam" id="PF01418">
    <property type="entry name" value="HTH_6"/>
    <property type="match status" value="1"/>
</dbReference>
<dbReference type="AlphaFoldDB" id="A0A430G039"/>
<gene>
    <name evidence="6" type="ORF">DAH66_17530</name>
</gene>